<keyword evidence="3" id="KW-1185">Reference proteome</keyword>
<organism evidence="2 3">
    <name type="scientific">Postia placenta MAD-698-R-SB12</name>
    <dbReference type="NCBI Taxonomy" id="670580"/>
    <lineage>
        <taxon>Eukaryota</taxon>
        <taxon>Fungi</taxon>
        <taxon>Dikarya</taxon>
        <taxon>Basidiomycota</taxon>
        <taxon>Agaricomycotina</taxon>
        <taxon>Agaricomycetes</taxon>
        <taxon>Polyporales</taxon>
        <taxon>Adustoporiaceae</taxon>
        <taxon>Rhodonia</taxon>
    </lineage>
</organism>
<accession>A0A1X6MZS0</accession>
<dbReference type="Proteomes" id="UP000194127">
    <property type="component" value="Unassembled WGS sequence"/>
</dbReference>
<dbReference type="AlphaFoldDB" id="A0A1X6MZS0"/>
<protein>
    <submittedName>
        <fullName evidence="2">Uncharacterized protein</fullName>
    </submittedName>
</protein>
<evidence type="ECO:0000313" key="3">
    <source>
        <dbReference type="Proteomes" id="UP000194127"/>
    </source>
</evidence>
<gene>
    <name evidence="2" type="ORF">POSPLADRAFT_1145407</name>
</gene>
<dbReference type="GeneID" id="36330746"/>
<keyword evidence="1" id="KW-0175">Coiled coil</keyword>
<dbReference type="OrthoDB" id="3147752at2759"/>
<reference evidence="2 3" key="1">
    <citation type="submission" date="2017-04" db="EMBL/GenBank/DDBJ databases">
        <title>Genome Sequence of the Model Brown-Rot Fungus Postia placenta SB12.</title>
        <authorList>
            <consortium name="DOE Joint Genome Institute"/>
            <person name="Gaskell J."/>
            <person name="Kersten P."/>
            <person name="Larrondo L.F."/>
            <person name="Canessa P."/>
            <person name="Martinez D."/>
            <person name="Hibbett D."/>
            <person name="Schmoll M."/>
            <person name="Kubicek C.P."/>
            <person name="Martinez A.T."/>
            <person name="Yadav J."/>
            <person name="Master E."/>
            <person name="Magnuson J.K."/>
            <person name="James T."/>
            <person name="Yaver D."/>
            <person name="Berka R."/>
            <person name="Labutti K."/>
            <person name="Lipzen A."/>
            <person name="Aerts A."/>
            <person name="Barry K."/>
            <person name="Henrissat B."/>
            <person name="Blanchette R."/>
            <person name="Grigoriev I."/>
            <person name="Cullen D."/>
        </authorList>
    </citation>
    <scope>NUCLEOTIDE SEQUENCE [LARGE SCALE GENOMIC DNA]</scope>
    <source>
        <strain evidence="2 3">MAD-698-R-SB12</strain>
    </source>
</reference>
<feature type="coiled-coil region" evidence="1">
    <location>
        <begin position="61"/>
        <end position="126"/>
    </location>
</feature>
<proteinExistence type="predicted"/>
<sequence>MPLALLDSFRGLLHCLLPGTVRGHPDGSTRSYNGETAPLMHGLQDDLRKAKEDGDVWKRRADEERESKRQSEAAYSDLQRRYNSLKETVRAIETETVVLRERADTLKVVEEELRMTKHLLRSQEQQNTTLQAIHVKTTALLETRSAELHDAQQYLTKADQLSDADILRVVEQLNSEIMQAGSGAVDTAIPTELVGAKMAELLQVVPHSDDTFCVQLALQAALVTLARWIVAKWILWPDCDDGDIRGIYEGIRMNQSQAVAGRWRALTRAHAKTLRDHDAGAELHKNLTVYVAHILALAGAQGSPEDILGLVQASHSDRLRSFVNACLHIHKAIGEELTSADFETVAGACGARFEAGSMKDEWGGSTDESEEGTVLCTTAMGLRRVEKRDGGEINSIMLLKPGVALDSVVKEMTCTERDLM</sequence>
<dbReference type="RefSeq" id="XP_024338651.1">
    <property type="nucleotide sequence ID" value="XM_024485797.1"/>
</dbReference>
<evidence type="ECO:0000256" key="1">
    <source>
        <dbReference type="SAM" id="Coils"/>
    </source>
</evidence>
<name>A0A1X6MZS0_9APHY</name>
<dbReference type="STRING" id="670580.A0A1X6MZS0"/>
<dbReference type="EMBL" id="KZ110598">
    <property type="protein sequence ID" value="OSX61857.1"/>
    <property type="molecule type" value="Genomic_DNA"/>
</dbReference>
<evidence type="ECO:0000313" key="2">
    <source>
        <dbReference type="EMBL" id="OSX61857.1"/>
    </source>
</evidence>